<feature type="domain" description="JmjC" evidence="1">
    <location>
        <begin position="106"/>
        <end position="262"/>
    </location>
</feature>
<proteinExistence type="predicted"/>
<name>A0ABT9E8P7_9PROT</name>
<accession>A0ABT9E8P7</accession>
<sequence length="314" mass="34944">MSRLTLPNPAKVAATPRPVLVDPDARFAQHHNASSFLFTHGLTGNPLFALPSLLALAERTPDHRDTYWSNGKVEVTDRWERSSDGRLSLQETIEGIRDNNSLVILKHAEQDREIAPLLQGVLASIVEYCGDTMRRDIIVGEVLILISSPNRLTPYHVDAESNFLLQVTGDKTICLFNQDDPGIITHKERESYFLGNYNSAIYTEEKQAKAAAYDLRAGNGVHIPVFAPHWVRNHDNVSVALSVNYELRSIARMARVYQANHHLRKLGLAPRPPGASRLRDGMKSGLVRGLDVAKRLFRQEGLPCSAGWTPGQMA</sequence>
<keyword evidence="3" id="KW-1185">Reference proteome</keyword>
<protein>
    <recommendedName>
        <fullName evidence="1">JmjC domain-containing protein</fullName>
    </recommendedName>
</protein>
<dbReference type="RefSeq" id="WP_305107434.1">
    <property type="nucleotide sequence ID" value="NZ_JAUTWS010000051.1"/>
</dbReference>
<reference evidence="2 3" key="1">
    <citation type="submission" date="2023-08" db="EMBL/GenBank/DDBJ databases">
        <title>The draft genome sequence of Paracraurococcus sp. LOR1-02.</title>
        <authorList>
            <person name="Kingkaew E."/>
            <person name="Tanasupawat S."/>
        </authorList>
    </citation>
    <scope>NUCLEOTIDE SEQUENCE [LARGE SCALE GENOMIC DNA]</scope>
    <source>
        <strain evidence="2 3">LOR1-02</strain>
    </source>
</reference>
<dbReference type="EMBL" id="JAUTWS010000051">
    <property type="protein sequence ID" value="MDO9712577.1"/>
    <property type="molecule type" value="Genomic_DNA"/>
</dbReference>
<dbReference type="InterPro" id="IPR003347">
    <property type="entry name" value="JmjC_dom"/>
</dbReference>
<evidence type="ECO:0000313" key="2">
    <source>
        <dbReference type="EMBL" id="MDO9712577.1"/>
    </source>
</evidence>
<evidence type="ECO:0000313" key="3">
    <source>
        <dbReference type="Proteomes" id="UP001243009"/>
    </source>
</evidence>
<organism evidence="2 3">
    <name type="scientific">Paracraurococcus lichenis</name>
    <dbReference type="NCBI Taxonomy" id="3064888"/>
    <lineage>
        <taxon>Bacteria</taxon>
        <taxon>Pseudomonadati</taxon>
        <taxon>Pseudomonadota</taxon>
        <taxon>Alphaproteobacteria</taxon>
        <taxon>Acetobacterales</taxon>
        <taxon>Roseomonadaceae</taxon>
        <taxon>Paracraurococcus</taxon>
    </lineage>
</organism>
<evidence type="ECO:0000259" key="1">
    <source>
        <dbReference type="PROSITE" id="PS51184"/>
    </source>
</evidence>
<dbReference type="PROSITE" id="PS51184">
    <property type="entry name" value="JMJC"/>
    <property type="match status" value="1"/>
</dbReference>
<dbReference type="Gene3D" id="2.60.120.650">
    <property type="entry name" value="Cupin"/>
    <property type="match status" value="1"/>
</dbReference>
<dbReference type="SUPFAM" id="SSF51197">
    <property type="entry name" value="Clavaminate synthase-like"/>
    <property type="match status" value="1"/>
</dbReference>
<gene>
    <name evidence="2" type="ORF">Q7A36_29835</name>
</gene>
<comment type="caution">
    <text evidence="2">The sequence shown here is derived from an EMBL/GenBank/DDBJ whole genome shotgun (WGS) entry which is preliminary data.</text>
</comment>
<dbReference type="Proteomes" id="UP001243009">
    <property type="component" value="Unassembled WGS sequence"/>
</dbReference>